<dbReference type="InterPro" id="IPR002132">
    <property type="entry name" value="Ribosomal_uL5"/>
</dbReference>
<dbReference type="GO" id="GO:0019843">
    <property type="term" value="F:rRNA binding"/>
    <property type="evidence" value="ECO:0007669"/>
    <property type="project" value="UniProtKB-UniRule"/>
</dbReference>
<keyword evidence="10" id="KW-1185">Reference proteome</keyword>
<evidence type="ECO:0000256" key="4">
    <source>
        <dbReference type="ARBA" id="ARBA00035245"/>
    </source>
</evidence>
<accession>A0A345ZAY9</accession>
<dbReference type="AlphaFoldDB" id="A0A345ZAY9"/>
<organism evidence="9 10">
    <name type="scientific">Candidatus Chromulinivorax destructor</name>
    <dbReference type="NCBI Taxonomy" id="2066483"/>
    <lineage>
        <taxon>Bacteria</taxon>
        <taxon>Candidatus Babelota</taxon>
        <taxon>Candidatus Babeliae</taxon>
        <taxon>Candidatus Babeliales</taxon>
        <taxon>Candidatus Chromulinivoraceae</taxon>
        <taxon>Candidatus Chromulinivorax</taxon>
    </lineage>
</organism>
<dbReference type="Pfam" id="PF00281">
    <property type="entry name" value="Ribosomal_L5"/>
    <property type="match status" value="1"/>
</dbReference>
<evidence type="ECO:0000256" key="6">
    <source>
        <dbReference type="RuleBase" id="RU003930"/>
    </source>
</evidence>
<dbReference type="GO" id="GO:0006412">
    <property type="term" value="P:translation"/>
    <property type="evidence" value="ECO:0007669"/>
    <property type="project" value="UniProtKB-UniRule"/>
</dbReference>
<evidence type="ECO:0000313" key="10">
    <source>
        <dbReference type="Proteomes" id="UP000254834"/>
    </source>
</evidence>
<dbReference type="Pfam" id="PF00673">
    <property type="entry name" value="Ribosomal_L5_C"/>
    <property type="match status" value="1"/>
</dbReference>
<evidence type="ECO:0000259" key="7">
    <source>
        <dbReference type="Pfam" id="PF00281"/>
    </source>
</evidence>
<dbReference type="HAMAP" id="MF_01333_B">
    <property type="entry name" value="Ribosomal_uL5_B"/>
    <property type="match status" value="1"/>
</dbReference>
<dbReference type="KEGG" id="cdes:C0J27_01685"/>
<dbReference type="PROSITE" id="PS00358">
    <property type="entry name" value="RIBOSOMAL_L5"/>
    <property type="match status" value="1"/>
</dbReference>
<comment type="similarity">
    <text evidence="1 5 6">Belongs to the universal ribosomal protein uL5 family.</text>
</comment>
<protein>
    <recommendedName>
        <fullName evidence="4 5">Large ribosomal subunit protein uL5</fullName>
    </recommendedName>
</protein>
<dbReference type="InterPro" id="IPR020930">
    <property type="entry name" value="Ribosomal_uL5_bac-type"/>
</dbReference>
<dbReference type="PIRSF" id="PIRSF002161">
    <property type="entry name" value="Ribosomal_L5"/>
    <property type="match status" value="1"/>
</dbReference>
<dbReference type="GO" id="GO:0005840">
    <property type="term" value="C:ribosome"/>
    <property type="evidence" value="ECO:0007669"/>
    <property type="project" value="UniProtKB-KW"/>
</dbReference>
<reference evidence="9 10" key="1">
    <citation type="submission" date="2017-12" db="EMBL/GenBank/DDBJ databases">
        <title>Chromulinavorax destructans is a abundant pathogen of dominant heterotrophic picoflagllates.</title>
        <authorList>
            <person name="Deeg C.M."/>
            <person name="Zimmer M."/>
            <person name="Suttle C.A."/>
        </authorList>
    </citation>
    <scope>NUCLEOTIDE SEQUENCE [LARGE SCALE GENOMIC DNA]</scope>
    <source>
        <strain evidence="9 10">SeV1</strain>
    </source>
</reference>
<sequence length="186" mass="21036">MNKAYQPRLEEFYRNTLVAQLQKELALSNIMEVPKISKIVLNIGVKEAVSDSKVLKKIEEVLSSIAGQKSVRTIAKKSIAGFKIRAGMPLGTMVTLRRHRMYEFLDRLINLSLPTVRDFRGLPVKLDGRGNYNIGIKEWVIFPEVDYDTASKIYGLNITIQTSTNNDKHAYALLKSFGMPFAQKNS</sequence>
<evidence type="ECO:0000313" key="9">
    <source>
        <dbReference type="EMBL" id="AXK60456.1"/>
    </source>
</evidence>
<dbReference type="Gene3D" id="3.30.1440.10">
    <property type="match status" value="1"/>
</dbReference>
<dbReference type="OrthoDB" id="9806626at2"/>
<keyword evidence="3 5" id="KW-0687">Ribonucleoprotein</keyword>
<keyword evidence="2 5" id="KW-0689">Ribosomal protein</keyword>
<gene>
    <name evidence="5" type="primary">rplE</name>
    <name evidence="9" type="ORF">C0J27_01685</name>
</gene>
<keyword evidence="5" id="KW-0699">rRNA-binding</keyword>
<dbReference type="GO" id="GO:1990904">
    <property type="term" value="C:ribonucleoprotein complex"/>
    <property type="evidence" value="ECO:0007669"/>
    <property type="project" value="UniProtKB-KW"/>
</dbReference>
<dbReference type="PANTHER" id="PTHR11994">
    <property type="entry name" value="60S RIBOSOMAL PROTEIN L11-RELATED"/>
    <property type="match status" value="1"/>
</dbReference>
<proteinExistence type="inferred from homology"/>
<evidence type="ECO:0000256" key="2">
    <source>
        <dbReference type="ARBA" id="ARBA00022980"/>
    </source>
</evidence>
<feature type="domain" description="Large ribosomal subunit protein uL5 N-terminal" evidence="7">
    <location>
        <begin position="29"/>
        <end position="85"/>
    </location>
</feature>
<dbReference type="GO" id="GO:0000049">
    <property type="term" value="F:tRNA binding"/>
    <property type="evidence" value="ECO:0007669"/>
    <property type="project" value="UniProtKB-UniRule"/>
</dbReference>
<dbReference type="InterPro" id="IPR031309">
    <property type="entry name" value="Ribosomal_uL5_C"/>
</dbReference>
<comment type="function">
    <text evidence="5">This is 1 of the proteins that bind and probably mediate the attachment of the 5S RNA into the large ribosomal subunit, where it forms part of the central protuberance. In the 70S ribosome it contacts protein S13 of the 30S subunit (bridge B1b), connecting the 2 subunits; this bridge is implicated in subunit movement. Contacts the P site tRNA; the 5S rRNA and some of its associated proteins might help stabilize positioning of ribosome-bound tRNAs.</text>
</comment>
<dbReference type="GO" id="GO:0003735">
    <property type="term" value="F:structural constituent of ribosome"/>
    <property type="evidence" value="ECO:0007669"/>
    <property type="project" value="InterPro"/>
</dbReference>
<dbReference type="EMBL" id="CP025544">
    <property type="protein sequence ID" value="AXK60456.1"/>
    <property type="molecule type" value="Genomic_DNA"/>
</dbReference>
<keyword evidence="5" id="KW-0694">RNA-binding</keyword>
<comment type="subunit">
    <text evidence="5">Part of the 50S ribosomal subunit; part of the 5S rRNA/L5/L18/L25 subcomplex. Contacts the 5S rRNA and the P site tRNA. Forms a bridge to the 30S subunit in the 70S ribosome.</text>
</comment>
<keyword evidence="5" id="KW-0820">tRNA-binding</keyword>
<dbReference type="RefSeq" id="WP_115585471.1">
    <property type="nucleotide sequence ID" value="NZ_CP025544.1"/>
</dbReference>
<dbReference type="SUPFAM" id="SSF55282">
    <property type="entry name" value="RL5-like"/>
    <property type="match status" value="1"/>
</dbReference>
<dbReference type="Proteomes" id="UP000254834">
    <property type="component" value="Chromosome"/>
</dbReference>
<dbReference type="InterPro" id="IPR031310">
    <property type="entry name" value="Ribosomal_uL5_N"/>
</dbReference>
<name>A0A345ZAY9_9BACT</name>
<evidence type="ECO:0000256" key="5">
    <source>
        <dbReference type="HAMAP-Rule" id="MF_01333"/>
    </source>
</evidence>
<dbReference type="FunFam" id="3.30.1440.10:FF:000001">
    <property type="entry name" value="50S ribosomal protein L5"/>
    <property type="match status" value="1"/>
</dbReference>
<evidence type="ECO:0000256" key="1">
    <source>
        <dbReference type="ARBA" id="ARBA00008553"/>
    </source>
</evidence>
<evidence type="ECO:0000256" key="3">
    <source>
        <dbReference type="ARBA" id="ARBA00023274"/>
    </source>
</evidence>
<dbReference type="InterPro" id="IPR020929">
    <property type="entry name" value="Ribosomal_uL5_CS"/>
</dbReference>
<dbReference type="InterPro" id="IPR022803">
    <property type="entry name" value="Ribosomal_uL5_dom_sf"/>
</dbReference>
<feature type="domain" description="Large ribosomal subunit protein uL5 C-terminal" evidence="8">
    <location>
        <begin position="89"/>
        <end position="181"/>
    </location>
</feature>
<evidence type="ECO:0000259" key="8">
    <source>
        <dbReference type="Pfam" id="PF00673"/>
    </source>
</evidence>
<dbReference type="NCBIfam" id="NF000585">
    <property type="entry name" value="PRK00010.1"/>
    <property type="match status" value="1"/>
</dbReference>